<organism evidence="2 3">
    <name type="scientific">Candidatus Coatesbacteria bacterium RBG_13_66_14</name>
    <dbReference type="NCBI Taxonomy" id="1817816"/>
    <lineage>
        <taxon>Bacteria</taxon>
        <taxon>Candidatus Coatesiibacteriota</taxon>
    </lineage>
</organism>
<dbReference type="Pfam" id="PF08543">
    <property type="entry name" value="Phos_pyr_kin"/>
    <property type="match status" value="1"/>
</dbReference>
<dbReference type="STRING" id="1817816.A2Y64_07055"/>
<dbReference type="InterPro" id="IPR029056">
    <property type="entry name" value="Ribokinase-like"/>
</dbReference>
<sequence>MNRAVVVVAGLDTSGGAGLAADLRTAAALRVPCAAVLAAVAVQDSDGVHTVFPTPEEAFTAQLGAVPWKKTGACKLGMVYLPELLDLLLDALPEGMPLVVDPLLGATAGGALAAPGLEEALIERAFPRAALVTLNTVECARLAGEGFSDLAAARGLAPRLTEKLGTAVLLKGGHLGGAPVDVLAVGDRLYEFSGRRAKVAPRGTGCTLSTAVAAHLAQGEELPAAVGLARELVNRAVASAYPGPAGPVPAP</sequence>
<dbReference type="Gene3D" id="3.40.1190.20">
    <property type="match status" value="1"/>
</dbReference>
<comment type="caution">
    <text evidence="2">The sequence shown here is derived from an EMBL/GenBank/DDBJ whole genome shotgun (WGS) entry which is preliminary data.</text>
</comment>
<dbReference type="AlphaFoldDB" id="A0A1F5EW53"/>
<evidence type="ECO:0000259" key="1">
    <source>
        <dbReference type="Pfam" id="PF08543"/>
    </source>
</evidence>
<evidence type="ECO:0000313" key="3">
    <source>
        <dbReference type="Proteomes" id="UP000177187"/>
    </source>
</evidence>
<gene>
    <name evidence="2" type="ORF">A2Y64_07055</name>
</gene>
<dbReference type="GO" id="GO:0008902">
    <property type="term" value="F:hydroxymethylpyrimidine kinase activity"/>
    <property type="evidence" value="ECO:0007669"/>
    <property type="project" value="TreeGrafter"/>
</dbReference>
<dbReference type="SUPFAM" id="SSF53613">
    <property type="entry name" value="Ribokinase-like"/>
    <property type="match status" value="1"/>
</dbReference>
<dbReference type="GO" id="GO:0009228">
    <property type="term" value="P:thiamine biosynthetic process"/>
    <property type="evidence" value="ECO:0007669"/>
    <property type="project" value="TreeGrafter"/>
</dbReference>
<dbReference type="GO" id="GO:0005829">
    <property type="term" value="C:cytosol"/>
    <property type="evidence" value="ECO:0007669"/>
    <property type="project" value="TreeGrafter"/>
</dbReference>
<name>A0A1F5EW53_9BACT</name>
<feature type="domain" description="Pyridoxamine kinase/Phosphomethylpyrimidine kinase" evidence="1">
    <location>
        <begin position="12"/>
        <end position="241"/>
    </location>
</feature>
<proteinExistence type="predicted"/>
<reference evidence="2 3" key="1">
    <citation type="journal article" date="2016" name="Nat. Commun.">
        <title>Thousands of microbial genomes shed light on interconnected biogeochemical processes in an aquifer system.</title>
        <authorList>
            <person name="Anantharaman K."/>
            <person name="Brown C.T."/>
            <person name="Hug L.A."/>
            <person name="Sharon I."/>
            <person name="Castelle C.J."/>
            <person name="Probst A.J."/>
            <person name="Thomas B.C."/>
            <person name="Singh A."/>
            <person name="Wilkins M.J."/>
            <person name="Karaoz U."/>
            <person name="Brodie E.L."/>
            <person name="Williams K.H."/>
            <person name="Hubbard S.S."/>
            <person name="Banfield J.F."/>
        </authorList>
    </citation>
    <scope>NUCLEOTIDE SEQUENCE [LARGE SCALE GENOMIC DNA]</scope>
</reference>
<dbReference type="PANTHER" id="PTHR20858">
    <property type="entry name" value="PHOSPHOMETHYLPYRIMIDINE KINASE"/>
    <property type="match status" value="1"/>
</dbReference>
<protein>
    <recommendedName>
        <fullName evidence="1">Pyridoxamine kinase/Phosphomethylpyrimidine kinase domain-containing protein</fullName>
    </recommendedName>
</protein>
<dbReference type="PANTHER" id="PTHR20858:SF17">
    <property type="entry name" value="HYDROXYMETHYLPYRIMIDINE_PHOSPHOMETHYLPYRIMIDINE KINASE THI20-RELATED"/>
    <property type="match status" value="1"/>
</dbReference>
<accession>A0A1F5EW53</accession>
<dbReference type="InterPro" id="IPR013749">
    <property type="entry name" value="PM/HMP-P_kinase-1"/>
</dbReference>
<dbReference type="Proteomes" id="UP000177187">
    <property type="component" value="Unassembled WGS sequence"/>
</dbReference>
<evidence type="ECO:0000313" key="2">
    <source>
        <dbReference type="EMBL" id="OGD71641.1"/>
    </source>
</evidence>
<dbReference type="EMBL" id="MFAF01000145">
    <property type="protein sequence ID" value="OGD71641.1"/>
    <property type="molecule type" value="Genomic_DNA"/>
</dbReference>
<dbReference type="GO" id="GO:0008972">
    <property type="term" value="F:phosphomethylpyrimidine kinase activity"/>
    <property type="evidence" value="ECO:0007669"/>
    <property type="project" value="TreeGrafter"/>
</dbReference>